<dbReference type="EMBL" id="MNPL01003282">
    <property type="protein sequence ID" value="OQR77651.1"/>
    <property type="molecule type" value="Genomic_DNA"/>
</dbReference>
<comment type="caution">
    <text evidence="1">The sequence shown here is derived from an EMBL/GenBank/DDBJ whole genome shotgun (WGS) entry which is preliminary data.</text>
</comment>
<organism evidence="1 2">
    <name type="scientific">Tropilaelaps mercedesae</name>
    <dbReference type="NCBI Taxonomy" id="418985"/>
    <lineage>
        <taxon>Eukaryota</taxon>
        <taxon>Metazoa</taxon>
        <taxon>Ecdysozoa</taxon>
        <taxon>Arthropoda</taxon>
        <taxon>Chelicerata</taxon>
        <taxon>Arachnida</taxon>
        <taxon>Acari</taxon>
        <taxon>Parasitiformes</taxon>
        <taxon>Mesostigmata</taxon>
        <taxon>Gamasina</taxon>
        <taxon>Dermanyssoidea</taxon>
        <taxon>Laelapidae</taxon>
        <taxon>Tropilaelaps</taxon>
    </lineage>
</organism>
<gene>
    <name evidence="1" type="ORF">BIW11_06939</name>
</gene>
<protein>
    <submittedName>
        <fullName evidence="1">Uncharacterized protein</fullName>
    </submittedName>
</protein>
<proteinExistence type="predicted"/>
<accession>A0A1V9XW29</accession>
<name>A0A1V9XW29_9ACAR</name>
<evidence type="ECO:0000313" key="1">
    <source>
        <dbReference type="EMBL" id="OQR77651.1"/>
    </source>
</evidence>
<evidence type="ECO:0000313" key="2">
    <source>
        <dbReference type="Proteomes" id="UP000192247"/>
    </source>
</evidence>
<keyword evidence="2" id="KW-1185">Reference proteome</keyword>
<dbReference type="AlphaFoldDB" id="A0A1V9XW29"/>
<dbReference type="InParanoid" id="A0A1V9XW29"/>
<sequence>MSDSLLDGEPMDQMQLRTVVHYHLADDTTKKAEVQKQDTNLDTYADEPEHNDQDIHVEPENISDEVKHVVESMLSTIVSNENI</sequence>
<dbReference type="Proteomes" id="UP000192247">
    <property type="component" value="Unassembled WGS sequence"/>
</dbReference>
<reference evidence="1 2" key="1">
    <citation type="journal article" date="2017" name="Gigascience">
        <title>Draft genome of the honey bee ectoparasitic mite, Tropilaelaps mercedesae, is shaped by the parasitic life history.</title>
        <authorList>
            <person name="Dong X."/>
            <person name="Armstrong S.D."/>
            <person name="Xia D."/>
            <person name="Makepeace B.L."/>
            <person name="Darby A.C."/>
            <person name="Kadowaki T."/>
        </authorList>
    </citation>
    <scope>NUCLEOTIDE SEQUENCE [LARGE SCALE GENOMIC DNA]</scope>
    <source>
        <strain evidence="1">Wuxi-XJTLU</strain>
    </source>
</reference>